<comment type="caution">
    <text evidence="3">The sequence shown here is derived from an EMBL/GenBank/DDBJ whole genome shotgun (WGS) entry which is preliminary data.</text>
</comment>
<dbReference type="RefSeq" id="WP_379076882.1">
    <property type="nucleotide sequence ID" value="NZ_JBHULL010000007.1"/>
</dbReference>
<protein>
    <submittedName>
        <fullName evidence="3">Glycosyltransferase family 4 protein</fullName>
        <ecNumber evidence="3">2.4.-.-</ecNumber>
    </submittedName>
</protein>
<dbReference type="Proteomes" id="UP001597461">
    <property type="component" value="Unassembled WGS sequence"/>
</dbReference>
<evidence type="ECO:0000313" key="4">
    <source>
        <dbReference type="Proteomes" id="UP001597461"/>
    </source>
</evidence>
<name>A0ABW5MIK8_9SPHI</name>
<keyword evidence="1" id="KW-0472">Membrane</keyword>
<dbReference type="PANTHER" id="PTHR45947:SF3">
    <property type="entry name" value="SULFOQUINOVOSYL TRANSFERASE SQD2"/>
    <property type="match status" value="1"/>
</dbReference>
<dbReference type="PANTHER" id="PTHR45947">
    <property type="entry name" value="SULFOQUINOVOSYL TRANSFERASE SQD2"/>
    <property type="match status" value="1"/>
</dbReference>
<feature type="transmembrane region" description="Helical" evidence="1">
    <location>
        <begin position="103"/>
        <end position="124"/>
    </location>
</feature>
<dbReference type="SUPFAM" id="SSF53756">
    <property type="entry name" value="UDP-Glycosyltransferase/glycogen phosphorylase"/>
    <property type="match status" value="1"/>
</dbReference>
<reference evidence="4" key="1">
    <citation type="journal article" date="2019" name="Int. J. Syst. Evol. Microbiol.">
        <title>The Global Catalogue of Microorganisms (GCM) 10K type strain sequencing project: providing services to taxonomists for standard genome sequencing and annotation.</title>
        <authorList>
            <consortium name="The Broad Institute Genomics Platform"/>
            <consortium name="The Broad Institute Genome Sequencing Center for Infectious Disease"/>
            <person name="Wu L."/>
            <person name="Ma J."/>
        </authorList>
    </citation>
    <scope>NUCLEOTIDE SEQUENCE [LARGE SCALE GENOMIC DNA]</scope>
    <source>
        <strain evidence="4">KCTC 42866</strain>
    </source>
</reference>
<dbReference type="CDD" id="cd03801">
    <property type="entry name" value="GT4_PimA-like"/>
    <property type="match status" value="1"/>
</dbReference>
<dbReference type="Gene3D" id="3.40.50.2000">
    <property type="entry name" value="Glycogen Phosphorylase B"/>
    <property type="match status" value="2"/>
</dbReference>
<keyword evidence="3" id="KW-0328">Glycosyltransferase</keyword>
<evidence type="ECO:0000313" key="3">
    <source>
        <dbReference type="EMBL" id="MFD2582256.1"/>
    </source>
</evidence>
<dbReference type="GO" id="GO:0016757">
    <property type="term" value="F:glycosyltransferase activity"/>
    <property type="evidence" value="ECO:0007669"/>
    <property type="project" value="UniProtKB-KW"/>
</dbReference>
<dbReference type="EMBL" id="JBHULL010000007">
    <property type="protein sequence ID" value="MFD2582256.1"/>
    <property type="molecule type" value="Genomic_DNA"/>
</dbReference>
<evidence type="ECO:0000256" key="1">
    <source>
        <dbReference type="SAM" id="Phobius"/>
    </source>
</evidence>
<keyword evidence="4" id="KW-1185">Reference proteome</keyword>
<feature type="transmembrane region" description="Helical" evidence="1">
    <location>
        <begin position="145"/>
        <end position="162"/>
    </location>
</feature>
<gene>
    <name evidence="3" type="ORF">ACFSR6_07140</name>
</gene>
<organism evidence="3 4">
    <name type="scientific">Pedobacter vanadiisoli</name>
    <dbReference type="NCBI Taxonomy" id="1761975"/>
    <lineage>
        <taxon>Bacteria</taxon>
        <taxon>Pseudomonadati</taxon>
        <taxon>Bacteroidota</taxon>
        <taxon>Sphingobacteriia</taxon>
        <taxon>Sphingobacteriales</taxon>
        <taxon>Sphingobacteriaceae</taxon>
        <taxon>Pedobacter</taxon>
    </lineage>
</organism>
<dbReference type="Pfam" id="PF00534">
    <property type="entry name" value="Glycos_transf_1"/>
    <property type="match status" value="1"/>
</dbReference>
<dbReference type="InterPro" id="IPR001296">
    <property type="entry name" value="Glyco_trans_1"/>
</dbReference>
<sequence>MKTIFLNSHPIQYFAPLYKYWSENASDLEVWYCSDESLSSNHDPGFNKKIKWDIDLLDGYSYRFFRNHSPRASIHRGFFGLINLGVIRALYKEPKSLIVVHGWGYFTHVLTLIFASLFGHKVAIRAETPNIQEDMKPRFPTLLKHIYLRFLFLFVRTFLYIGQENKKFYLRLGQKRKKFIFAPYCVDNARFQREASLLSKNEAKTLLNITPDNFTILFCGKYIKKKRPLDLIKAFKLANLANASLLMLGEGDLRDEMEAYVRVNELQECVTFTGFINQSDLYKYYCAADVFVMCSDLGETWGLSVNEAMNFGLPLIVSDVTGCSSDLVKSNGYIYPVGDISKLAAFILNIGMSSLDQRTKMSEESLRIIKKYSFEVIFNNHKNII</sequence>
<dbReference type="InterPro" id="IPR050194">
    <property type="entry name" value="Glycosyltransferase_grp1"/>
</dbReference>
<keyword evidence="1" id="KW-1133">Transmembrane helix</keyword>
<feature type="domain" description="Glycosyl transferase family 1" evidence="2">
    <location>
        <begin position="207"/>
        <end position="363"/>
    </location>
</feature>
<keyword evidence="3" id="KW-0808">Transferase</keyword>
<feature type="transmembrane region" description="Helical" evidence="1">
    <location>
        <begin position="73"/>
        <end position="91"/>
    </location>
</feature>
<keyword evidence="1" id="KW-0812">Transmembrane</keyword>
<dbReference type="EC" id="2.4.-.-" evidence="3"/>
<evidence type="ECO:0000259" key="2">
    <source>
        <dbReference type="Pfam" id="PF00534"/>
    </source>
</evidence>
<accession>A0ABW5MIK8</accession>
<proteinExistence type="predicted"/>